<proteinExistence type="predicted"/>
<organism evidence="1">
    <name type="scientific">Tanacetum cinerariifolium</name>
    <name type="common">Dalmatian daisy</name>
    <name type="synonym">Chrysanthemum cinerariifolium</name>
    <dbReference type="NCBI Taxonomy" id="118510"/>
    <lineage>
        <taxon>Eukaryota</taxon>
        <taxon>Viridiplantae</taxon>
        <taxon>Streptophyta</taxon>
        <taxon>Embryophyta</taxon>
        <taxon>Tracheophyta</taxon>
        <taxon>Spermatophyta</taxon>
        <taxon>Magnoliopsida</taxon>
        <taxon>eudicotyledons</taxon>
        <taxon>Gunneridae</taxon>
        <taxon>Pentapetalae</taxon>
        <taxon>asterids</taxon>
        <taxon>campanulids</taxon>
        <taxon>Asterales</taxon>
        <taxon>Asteraceae</taxon>
        <taxon>Asteroideae</taxon>
        <taxon>Anthemideae</taxon>
        <taxon>Anthemidinae</taxon>
        <taxon>Tanacetum</taxon>
    </lineage>
</organism>
<dbReference type="EMBL" id="BKCJ011330812">
    <property type="protein sequence ID" value="GFD21580.1"/>
    <property type="molecule type" value="Genomic_DNA"/>
</dbReference>
<reference evidence="1" key="1">
    <citation type="journal article" date="2019" name="Sci. Rep.">
        <title>Draft genome of Tanacetum cinerariifolium, the natural source of mosquito coil.</title>
        <authorList>
            <person name="Yamashiro T."/>
            <person name="Shiraishi A."/>
            <person name="Satake H."/>
            <person name="Nakayama K."/>
        </authorList>
    </citation>
    <scope>NUCLEOTIDE SEQUENCE</scope>
</reference>
<protein>
    <submittedName>
        <fullName evidence="1">Uncharacterized protein</fullName>
    </submittedName>
</protein>
<accession>A0A699UGB1</accession>
<dbReference type="AlphaFoldDB" id="A0A699UGB1"/>
<comment type="caution">
    <text evidence="1">The sequence shown here is derived from an EMBL/GenBank/DDBJ whole genome shotgun (WGS) entry which is preliminary data.</text>
</comment>
<gene>
    <name evidence="1" type="ORF">Tci_893549</name>
</gene>
<feature type="non-terminal residue" evidence="1">
    <location>
        <position position="1"/>
    </location>
</feature>
<name>A0A699UGB1_TANCI</name>
<evidence type="ECO:0000313" key="1">
    <source>
        <dbReference type="EMBL" id="GFD21580.1"/>
    </source>
</evidence>
<sequence>QGAVSARVEKMYQARMSGEIACITLKGYFCQTANLLTQSGPTVHVPSSLRDQKCKSAKIIPSSPGFELL</sequence>